<dbReference type="Proteomes" id="UP000032675">
    <property type="component" value="Unassembled WGS sequence"/>
</dbReference>
<dbReference type="RefSeq" id="WP_048850640.1">
    <property type="nucleotide sequence ID" value="NZ_BANI01000046.1"/>
</dbReference>
<dbReference type="PANTHER" id="PTHR43718">
    <property type="entry name" value="LON PROTEASE"/>
    <property type="match status" value="1"/>
</dbReference>
<organism evidence="2 3">
    <name type="scientific">Komagataeibacter europaeus NBRC 3261</name>
    <dbReference type="NCBI Taxonomy" id="1234669"/>
    <lineage>
        <taxon>Bacteria</taxon>
        <taxon>Pseudomonadati</taxon>
        <taxon>Pseudomonadota</taxon>
        <taxon>Alphaproteobacteria</taxon>
        <taxon>Acetobacterales</taxon>
        <taxon>Acetobacteraceae</taxon>
        <taxon>Komagataeibacter</taxon>
    </lineage>
</organism>
<dbReference type="GO" id="GO:0016887">
    <property type="term" value="F:ATP hydrolysis activity"/>
    <property type="evidence" value="ECO:0007669"/>
    <property type="project" value="InterPro"/>
</dbReference>
<dbReference type="GO" id="GO:0051131">
    <property type="term" value="P:chaperone-mediated protein complex assembly"/>
    <property type="evidence" value="ECO:0007669"/>
    <property type="project" value="TreeGrafter"/>
</dbReference>
<evidence type="ECO:0000313" key="3">
    <source>
        <dbReference type="Proteomes" id="UP000032675"/>
    </source>
</evidence>
<gene>
    <name evidence="2" type="ORF">Geu3261_0052_009</name>
</gene>
<dbReference type="GO" id="GO:0005524">
    <property type="term" value="F:ATP binding"/>
    <property type="evidence" value="ECO:0007669"/>
    <property type="project" value="InterPro"/>
</dbReference>
<evidence type="ECO:0000313" key="2">
    <source>
        <dbReference type="EMBL" id="GAN96038.1"/>
    </source>
</evidence>
<protein>
    <recommendedName>
        <fullName evidence="1">AAA+ ATPase domain-containing protein</fullName>
    </recommendedName>
</protein>
<dbReference type="GO" id="GO:0007005">
    <property type="term" value="P:mitochondrion organization"/>
    <property type="evidence" value="ECO:0007669"/>
    <property type="project" value="TreeGrafter"/>
</dbReference>
<sequence length="328" mass="36954">MPESDDFDFLIALESGAYDEEEPPPLSEAKHYQSDPHTYISVLPEHYQFPEHKRKSQSDPYESVRRLAHPLKLHEPENIRARIQEVEQACPHALAAVQAMAETDLKWLEWGTSGIARPVLLVGPPGCGKSTVARMYYHTLGYEVMTMNVGAMGDPLSLTGTHQTFGDAKPSTIVEYLATTGMANPCIILDEVDKAPTDGRFGSVQNALLQFLDMGECRQFRDAFLNVPVDVSRVRWVLTANDLSTVSEPLKSRCHIIHMDSPNVTHAPALAMNIIRQIEQDRNLCPGWFTLDGMERRVLAQNFTGDMRALRRMVEIIVDQQVRQWPKC</sequence>
<dbReference type="InterPro" id="IPR027065">
    <property type="entry name" value="Lon_Prtase"/>
</dbReference>
<dbReference type="SUPFAM" id="SSF52540">
    <property type="entry name" value="P-loop containing nucleoside triphosphate hydrolases"/>
    <property type="match status" value="1"/>
</dbReference>
<accession>A0A0D6PYB7</accession>
<proteinExistence type="predicted"/>
<reference evidence="2 3" key="1">
    <citation type="submission" date="2012-11" db="EMBL/GenBank/DDBJ databases">
        <title>Whole genome sequence of Gluconacetobacter europaeus NBRC3261.</title>
        <authorList>
            <person name="Azuma Y."/>
            <person name="Higashiura N."/>
            <person name="Hirakawa H."/>
            <person name="Matsushita K."/>
        </authorList>
    </citation>
    <scope>NUCLEOTIDE SEQUENCE [LARGE SCALE GENOMIC DNA]</scope>
    <source>
        <strain evidence="2 3">NBRC 3261</strain>
    </source>
</reference>
<dbReference type="InterPro" id="IPR003959">
    <property type="entry name" value="ATPase_AAA_core"/>
</dbReference>
<dbReference type="PANTHER" id="PTHR43718:SF2">
    <property type="entry name" value="LON PROTEASE HOMOLOG, MITOCHONDRIAL"/>
    <property type="match status" value="1"/>
</dbReference>
<dbReference type="Pfam" id="PF00004">
    <property type="entry name" value="AAA"/>
    <property type="match status" value="1"/>
</dbReference>
<dbReference type="EMBL" id="BANI01000046">
    <property type="protein sequence ID" value="GAN96038.1"/>
    <property type="molecule type" value="Genomic_DNA"/>
</dbReference>
<dbReference type="Gene3D" id="3.40.50.300">
    <property type="entry name" value="P-loop containing nucleotide triphosphate hydrolases"/>
    <property type="match status" value="1"/>
</dbReference>
<dbReference type="SMART" id="SM00382">
    <property type="entry name" value="AAA"/>
    <property type="match status" value="1"/>
</dbReference>
<dbReference type="AlphaFoldDB" id="A0A0D6PYB7"/>
<evidence type="ECO:0000259" key="1">
    <source>
        <dbReference type="SMART" id="SM00382"/>
    </source>
</evidence>
<dbReference type="GO" id="GO:0004176">
    <property type="term" value="F:ATP-dependent peptidase activity"/>
    <property type="evidence" value="ECO:0007669"/>
    <property type="project" value="InterPro"/>
</dbReference>
<dbReference type="GO" id="GO:0003697">
    <property type="term" value="F:single-stranded DNA binding"/>
    <property type="evidence" value="ECO:0007669"/>
    <property type="project" value="TreeGrafter"/>
</dbReference>
<dbReference type="GO" id="GO:0006515">
    <property type="term" value="P:protein quality control for misfolded or incompletely synthesized proteins"/>
    <property type="evidence" value="ECO:0007669"/>
    <property type="project" value="TreeGrafter"/>
</dbReference>
<dbReference type="InterPro" id="IPR027417">
    <property type="entry name" value="P-loop_NTPase"/>
</dbReference>
<feature type="domain" description="AAA+ ATPase" evidence="1">
    <location>
        <begin position="115"/>
        <end position="263"/>
    </location>
</feature>
<dbReference type="GO" id="GO:0004252">
    <property type="term" value="F:serine-type endopeptidase activity"/>
    <property type="evidence" value="ECO:0007669"/>
    <property type="project" value="InterPro"/>
</dbReference>
<dbReference type="InterPro" id="IPR003593">
    <property type="entry name" value="AAA+_ATPase"/>
</dbReference>
<comment type="caution">
    <text evidence="2">The sequence shown here is derived from an EMBL/GenBank/DDBJ whole genome shotgun (WGS) entry which is preliminary data.</text>
</comment>
<name>A0A0D6PYB7_KOMEU</name>